<dbReference type="Proteomes" id="UP000305836">
    <property type="component" value="Unassembled WGS sequence"/>
</dbReference>
<keyword evidence="2" id="KW-1185">Reference proteome</keyword>
<name>A0A4U3LNU0_9ACTN</name>
<comment type="caution">
    <text evidence="1">The sequence shown here is derived from an EMBL/GenBank/DDBJ whole genome shotgun (WGS) entry which is preliminary data.</text>
</comment>
<reference evidence="1 2" key="1">
    <citation type="submission" date="2019-04" db="EMBL/GenBank/DDBJ databases">
        <title>Kribbella sp. NEAU-THZ 27 nov., a novel actinomycete isolated from soil.</title>
        <authorList>
            <person name="Duan L."/>
        </authorList>
    </citation>
    <scope>NUCLEOTIDE SEQUENCE [LARGE SCALE GENOMIC DNA]</scope>
    <source>
        <strain evidence="2">NEAU-THZ27</strain>
    </source>
</reference>
<protein>
    <recommendedName>
        <fullName evidence="3">Antitoxin</fullName>
    </recommendedName>
</protein>
<evidence type="ECO:0000313" key="2">
    <source>
        <dbReference type="Proteomes" id="UP000305836"/>
    </source>
</evidence>
<sequence>MSTETPQDHPNGDQVNVIDTATAAYNLPRMLQRFRTGQPEPLIFGDDGRPEAVVVPFDHWEHLEELAEDTRQAADIRDLTQRRLTTNRPEDYISADDLATEFGWTLDTDTEPPEPR</sequence>
<organism evidence="1 2">
    <name type="scientific">Kribbella jiaozuonensis</name>
    <dbReference type="NCBI Taxonomy" id="2575441"/>
    <lineage>
        <taxon>Bacteria</taxon>
        <taxon>Bacillati</taxon>
        <taxon>Actinomycetota</taxon>
        <taxon>Actinomycetes</taxon>
        <taxon>Propionibacteriales</taxon>
        <taxon>Kribbellaceae</taxon>
        <taxon>Kribbella</taxon>
    </lineage>
</organism>
<dbReference type="RefSeq" id="WP_137257763.1">
    <property type="nucleotide sequence ID" value="NZ_JBHSPQ010000003.1"/>
</dbReference>
<evidence type="ECO:0008006" key="3">
    <source>
        <dbReference type="Google" id="ProtNLM"/>
    </source>
</evidence>
<dbReference type="OrthoDB" id="4288807at2"/>
<evidence type="ECO:0000313" key="1">
    <source>
        <dbReference type="EMBL" id="TKK76899.1"/>
    </source>
</evidence>
<accession>A0A4U3LNU0</accession>
<dbReference type="AlphaFoldDB" id="A0A4U3LNU0"/>
<dbReference type="EMBL" id="SZPZ01000004">
    <property type="protein sequence ID" value="TKK76899.1"/>
    <property type="molecule type" value="Genomic_DNA"/>
</dbReference>
<gene>
    <name evidence="1" type="ORF">FDA38_31715</name>
</gene>
<proteinExistence type="predicted"/>